<name>A0A917EAD6_9HYPH</name>
<dbReference type="FunFam" id="3.30.160.20:FF:000003">
    <property type="entry name" value="Ribonuclease 3"/>
    <property type="match status" value="1"/>
</dbReference>
<dbReference type="EMBL" id="BMIQ01000008">
    <property type="protein sequence ID" value="GGE18832.1"/>
    <property type="molecule type" value="Genomic_DNA"/>
</dbReference>
<comment type="catalytic activity">
    <reaction evidence="1 13">
        <text>Endonucleolytic cleavage to 5'-phosphomonoester.</text>
        <dbReference type="EC" id="3.1.26.3"/>
    </reaction>
</comment>
<dbReference type="PROSITE" id="PS50142">
    <property type="entry name" value="RNASE_3_2"/>
    <property type="match status" value="1"/>
</dbReference>
<dbReference type="Gene3D" id="3.30.160.20">
    <property type="match status" value="1"/>
</dbReference>
<dbReference type="SUPFAM" id="SSF69065">
    <property type="entry name" value="RNase III domain-like"/>
    <property type="match status" value="1"/>
</dbReference>
<dbReference type="RefSeq" id="WP_188912072.1">
    <property type="nucleotide sequence ID" value="NZ_BMIQ01000008.1"/>
</dbReference>
<evidence type="ECO:0000259" key="15">
    <source>
        <dbReference type="PROSITE" id="PS50142"/>
    </source>
</evidence>
<feature type="domain" description="RNase III" evidence="15">
    <location>
        <begin position="10"/>
        <end position="137"/>
    </location>
</feature>
<dbReference type="GO" id="GO:0004525">
    <property type="term" value="F:ribonuclease III activity"/>
    <property type="evidence" value="ECO:0007669"/>
    <property type="project" value="UniProtKB-UniRule"/>
</dbReference>
<dbReference type="InterPro" id="IPR000999">
    <property type="entry name" value="RNase_III_dom"/>
</dbReference>
<evidence type="ECO:0000313" key="17">
    <source>
        <dbReference type="Proteomes" id="UP000644699"/>
    </source>
</evidence>
<comment type="caution">
    <text evidence="16">The sequence shown here is derived from an EMBL/GenBank/DDBJ whole genome shotgun (WGS) entry which is preliminary data.</text>
</comment>
<keyword evidence="5 13" id="KW-0507">mRNA processing</keyword>
<dbReference type="GO" id="GO:0006397">
    <property type="term" value="P:mRNA processing"/>
    <property type="evidence" value="ECO:0007669"/>
    <property type="project" value="UniProtKB-UniRule"/>
</dbReference>
<evidence type="ECO:0000259" key="14">
    <source>
        <dbReference type="PROSITE" id="PS50137"/>
    </source>
</evidence>
<comment type="similarity">
    <text evidence="2">Belongs to the ribonuclease III family.</text>
</comment>
<comment type="subunit">
    <text evidence="13">Homodimer.</text>
</comment>
<dbReference type="HAMAP" id="MF_00104">
    <property type="entry name" value="RNase_III"/>
    <property type="match status" value="1"/>
</dbReference>
<protein>
    <recommendedName>
        <fullName evidence="13">Ribonuclease 3</fullName>
        <ecNumber evidence="13">3.1.26.3</ecNumber>
    </recommendedName>
    <alternativeName>
        <fullName evidence="13">Ribonuclease III</fullName>
        <shortName evidence="13">RNase III</shortName>
    </alternativeName>
</protein>
<evidence type="ECO:0000313" key="16">
    <source>
        <dbReference type="EMBL" id="GGE18832.1"/>
    </source>
</evidence>
<feature type="binding site" evidence="13">
    <location>
        <position position="126"/>
    </location>
    <ligand>
        <name>Mg(2+)</name>
        <dbReference type="ChEBI" id="CHEBI:18420"/>
    </ligand>
</feature>
<dbReference type="CDD" id="cd10845">
    <property type="entry name" value="DSRM_RNAse_III_family"/>
    <property type="match status" value="1"/>
</dbReference>
<keyword evidence="12 13" id="KW-0694">RNA-binding</keyword>
<keyword evidence="8 13" id="KW-0479">Metal-binding</keyword>
<dbReference type="Proteomes" id="UP000644699">
    <property type="component" value="Unassembled WGS sequence"/>
</dbReference>
<dbReference type="PANTHER" id="PTHR11207:SF0">
    <property type="entry name" value="RIBONUCLEASE 3"/>
    <property type="match status" value="1"/>
</dbReference>
<dbReference type="SUPFAM" id="SSF54768">
    <property type="entry name" value="dsRNA-binding domain-like"/>
    <property type="match status" value="1"/>
</dbReference>
<keyword evidence="10 13" id="KW-0378">Hydrolase</keyword>
<evidence type="ECO:0000256" key="3">
    <source>
        <dbReference type="ARBA" id="ARBA00022490"/>
    </source>
</evidence>
<feature type="active site" evidence="13">
    <location>
        <position position="53"/>
    </location>
</feature>
<feature type="domain" description="DRBM" evidence="14">
    <location>
        <begin position="162"/>
        <end position="226"/>
    </location>
</feature>
<keyword evidence="4 13" id="KW-0698">rRNA processing</keyword>
<evidence type="ECO:0000256" key="5">
    <source>
        <dbReference type="ARBA" id="ARBA00022664"/>
    </source>
</evidence>
<proteinExistence type="inferred from homology"/>
<evidence type="ECO:0000256" key="9">
    <source>
        <dbReference type="ARBA" id="ARBA00022759"/>
    </source>
</evidence>
<evidence type="ECO:0000256" key="6">
    <source>
        <dbReference type="ARBA" id="ARBA00022694"/>
    </source>
</evidence>
<comment type="cofactor">
    <cofactor evidence="13">
        <name>Mg(2+)</name>
        <dbReference type="ChEBI" id="CHEBI:18420"/>
    </cofactor>
</comment>
<dbReference type="InterPro" id="IPR014720">
    <property type="entry name" value="dsRBD_dom"/>
</dbReference>
<dbReference type="PROSITE" id="PS50137">
    <property type="entry name" value="DS_RBD"/>
    <property type="match status" value="1"/>
</dbReference>
<dbReference type="GO" id="GO:0046872">
    <property type="term" value="F:metal ion binding"/>
    <property type="evidence" value="ECO:0007669"/>
    <property type="project" value="UniProtKB-KW"/>
</dbReference>
<reference evidence="16" key="1">
    <citation type="journal article" date="2014" name="Int. J. Syst. Evol. Microbiol.">
        <title>Complete genome sequence of Corynebacterium casei LMG S-19264T (=DSM 44701T), isolated from a smear-ripened cheese.</title>
        <authorList>
            <consortium name="US DOE Joint Genome Institute (JGI-PGF)"/>
            <person name="Walter F."/>
            <person name="Albersmeier A."/>
            <person name="Kalinowski J."/>
            <person name="Ruckert C."/>
        </authorList>
    </citation>
    <scope>NUCLEOTIDE SEQUENCE</scope>
    <source>
        <strain evidence="16">CGMCC 1.15367</strain>
    </source>
</reference>
<keyword evidence="11 13" id="KW-0460">Magnesium</keyword>
<organism evidence="16 17">
    <name type="scientific">Aureimonas endophytica</name>
    <dbReference type="NCBI Taxonomy" id="2027858"/>
    <lineage>
        <taxon>Bacteria</taxon>
        <taxon>Pseudomonadati</taxon>
        <taxon>Pseudomonadota</taxon>
        <taxon>Alphaproteobacteria</taxon>
        <taxon>Hyphomicrobiales</taxon>
        <taxon>Aurantimonadaceae</taxon>
        <taxon>Aureimonas</taxon>
    </lineage>
</organism>
<dbReference type="GO" id="GO:0006364">
    <property type="term" value="P:rRNA processing"/>
    <property type="evidence" value="ECO:0007669"/>
    <property type="project" value="UniProtKB-UniRule"/>
</dbReference>
<dbReference type="GO" id="GO:0010468">
    <property type="term" value="P:regulation of gene expression"/>
    <property type="evidence" value="ECO:0007669"/>
    <property type="project" value="TreeGrafter"/>
</dbReference>
<dbReference type="GO" id="GO:0019843">
    <property type="term" value="F:rRNA binding"/>
    <property type="evidence" value="ECO:0007669"/>
    <property type="project" value="UniProtKB-KW"/>
</dbReference>
<evidence type="ECO:0000256" key="13">
    <source>
        <dbReference type="HAMAP-Rule" id="MF_00104"/>
    </source>
</evidence>
<evidence type="ECO:0000256" key="10">
    <source>
        <dbReference type="ARBA" id="ARBA00022801"/>
    </source>
</evidence>
<dbReference type="Gene3D" id="1.10.1520.10">
    <property type="entry name" value="Ribonuclease III domain"/>
    <property type="match status" value="1"/>
</dbReference>
<comment type="function">
    <text evidence="13">Digests double-stranded RNA. Involved in the processing of primary rRNA transcript to yield the immediate precursors to the large and small rRNAs (23S and 16S). Processes some mRNAs, and tRNAs when they are encoded in the rRNA operon. Processes pre-crRNA and tracrRNA of type II CRISPR loci if present in the organism.</text>
</comment>
<dbReference type="NCBIfam" id="TIGR02191">
    <property type="entry name" value="RNaseIII"/>
    <property type="match status" value="1"/>
</dbReference>
<dbReference type="AlphaFoldDB" id="A0A917EAD6"/>
<dbReference type="PROSITE" id="PS00517">
    <property type="entry name" value="RNASE_3_1"/>
    <property type="match status" value="1"/>
</dbReference>
<dbReference type="SMART" id="SM00358">
    <property type="entry name" value="DSRM"/>
    <property type="match status" value="1"/>
</dbReference>
<sequence>MAKLKFSQSLDELERRIGFRVADRARLERALTHASHRAAKGATNYERLEFLGDRVLGLVVSEKLFEMFPKSSEGDLSLKLNQLVSADACAEIADAVGLPDFIRHGGGDLKKMPADSTRNIRADVVESLIAAIYLGNGLDDARRFILRFWADKLGAAATARRDPKTALQEWVHTRTTVPPRYEIVARTGPDHDPIFTVRTVIDGLAPAEGQGRSRRLAEQEAATAILIREAVWKEDEA</sequence>
<evidence type="ECO:0000256" key="11">
    <source>
        <dbReference type="ARBA" id="ARBA00022842"/>
    </source>
</evidence>
<dbReference type="Pfam" id="PF14622">
    <property type="entry name" value="Ribonucleas_3_3"/>
    <property type="match status" value="1"/>
</dbReference>
<feature type="binding site" evidence="13">
    <location>
        <position position="49"/>
    </location>
    <ligand>
        <name>Mg(2+)</name>
        <dbReference type="ChEBI" id="CHEBI:18420"/>
    </ligand>
</feature>
<dbReference type="GO" id="GO:0003725">
    <property type="term" value="F:double-stranded RNA binding"/>
    <property type="evidence" value="ECO:0007669"/>
    <property type="project" value="TreeGrafter"/>
</dbReference>
<gene>
    <name evidence="13 16" type="primary">rnc</name>
    <name evidence="16" type="ORF">GCM10011390_42510</name>
</gene>
<keyword evidence="3 13" id="KW-0963">Cytoplasm</keyword>
<keyword evidence="9 13" id="KW-0255">Endonuclease</keyword>
<dbReference type="CDD" id="cd00593">
    <property type="entry name" value="RIBOc"/>
    <property type="match status" value="1"/>
</dbReference>
<evidence type="ECO:0000256" key="7">
    <source>
        <dbReference type="ARBA" id="ARBA00022722"/>
    </source>
</evidence>
<dbReference type="PANTHER" id="PTHR11207">
    <property type="entry name" value="RIBONUCLEASE III"/>
    <property type="match status" value="1"/>
</dbReference>
<dbReference type="GO" id="GO:0005737">
    <property type="term" value="C:cytoplasm"/>
    <property type="evidence" value="ECO:0007669"/>
    <property type="project" value="UniProtKB-SubCell"/>
</dbReference>
<accession>A0A917EAD6</accession>
<comment type="subcellular location">
    <subcellularLocation>
        <location evidence="13">Cytoplasm</location>
    </subcellularLocation>
</comment>
<feature type="binding site" evidence="13">
    <location>
        <position position="123"/>
    </location>
    <ligand>
        <name>Mg(2+)</name>
        <dbReference type="ChEBI" id="CHEBI:18420"/>
    </ligand>
</feature>
<evidence type="ECO:0000256" key="2">
    <source>
        <dbReference type="ARBA" id="ARBA00010183"/>
    </source>
</evidence>
<evidence type="ECO:0000256" key="12">
    <source>
        <dbReference type="ARBA" id="ARBA00022884"/>
    </source>
</evidence>
<dbReference type="EC" id="3.1.26.3" evidence="13"/>
<keyword evidence="7 13" id="KW-0540">Nuclease</keyword>
<dbReference type="Pfam" id="PF00035">
    <property type="entry name" value="dsrm"/>
    <property type="match status" value="1"/>
</dbReference>
<keyword evidence="17" id="KW-1185">Reference proteome</keyword>
<keyword evidence="6 13" id="KW-0819">tRNA processing</keyword>
<dbReference type="InterPro" id="IPR011907">
    <property type="entry name" value="RNase_III"/>
</dbReference>
<evidence type="ECO:0000256" key="8">
    <source>
        <dbReference type="ARBA" id="ARBA00022723"/>
    </source>
</evidence>
<dbReference type="SMART" id="SM00535">
    <property type="entry name" value="RIBOc"/>
    <property type="match status" value="1"/>
</dbReference>
<reference evidence="16" key="2">
    <citation type="submission" date="2020-09" db="EMBL/GenBank/DDBJ databases">
        <authorList>
            <person name="Sun Q."/>
            <person name="Zhou Y."/>
        </authorList>
    </citation>
    <scope>NUCLEOTIDE SEQUENCE</scope>
    <source>
        <strain evidence="16">CGMCC 1.15367</strain>
    </source>
</reference>
<evidence type="ECO:0000256" key="4">
    <source>
        <dbReference type="ARBA" id="ARBA00022552"/>
    </source>
</evidence>
<feature type="active site" evidence="13">
    <location>
        <position position="126"/>
    </location>
</feature>
<keyword evidence="13" id="KW-0699">rRNA-binding</keyword>
<evidence type="ECO:0000256" key="1">
    <source>
        <dbReference type="ARBA" id="ARBA00000109"/>
    </source>
</evidence>
<dbReference type="InterPro" id="IPR036389">
    <property type="entry name" value="RNase_III_sf"/>
</dbReference>
<dbReference type="GO" id="GO:0008033">
    <property type="term" value="P:tRNA processing"/>
    <property type="evidence" value="ECO:0007669"/>
    <property type="project" value="UniProtKB-KW"/>
</dbReference>